<proteinExistence type="predicted"/>
<keyword evidence="4" id="KW-1185">Reference proteome</keyword>
<dbReference type="RefSeq" id="WP_188806091.1">
    <property type="nucleotide sequence ID" value="NZ_BAAAOU010000011.1"/>
</dbReference>
<feature type="domain" description="AMIN-like" evidence="2">
    <location>
        <begin position="58"/>
        <end position="186"/>
    </location>
</feature>
<evidence type="ECO:0000256" key="1">
    <source>
        <dbReference type="SAM" id="SignalP"/>
    </source>
</evidence>
<evidence type="ECO:0000313" key="4">
    <source>
        <dbReference type="Proteomes" id="UP000642509"/>
    </source>
</evidence>
<evidence type="ECO:0000259" key="2">
    <source>
        <dbReference type="Pfam" id="PF24837"/>
    </source>
</evidence>
<dbReference type="Proteomes" id="UP000642509">
    <property type="component" value="Unassembled WGS sequence"/>
</dbReference>
<feature type="signal peptide" evidence="1">
    <location>
        <begin position="1"/>
        <end position="24"/>
    </location>
</feature>
<dbReference type="EMBL" id="BMLQ01000005">
    <property type="protein sequence ID" value="GGO46304.1"/>
    <property type="molecule type" value="Genomic_DNA"/>
</dbReference>
<name>A0ABQ2M2C8_9MICC</name>
<feature type="chain" id="PRO_5046303657" description="AMIN-like domain-containing protein" evidence="1">
    <location>
        <begin position="25"/>
        <end position="188"/>
    </location>
</feature>
<dbReference type="Pfam" id="PF24837">
    <property type="entry name" value="AMIN-like"/>
    <property type="match status" value="1"/>
</dbReference>
<gene>
    <name evidence="3" type="ORF">GCM10010977_20960</name>
</gene>
<dbReference type="InterPro" id="IPR056303">
    <property type="entry name" value="AMIN-like"/>
</dbReference>
<reference evidence="4" key="1">
    <citation type="journal article" date="2019" name="Int. J. Syst. Evol. Microbiol.">
        <title>The Global Catalogue of Microorganisms (GCM) 10K type strain sequencing project: providing services to taxonomists for standard genome sequencing and annotation.</title>
        <authorList>
            <consortium name="The Broad Institute Genomics Platform"/>
            <consortium name="The Broad Institute Genome Sequencing Center for Infectious Disease"/>
            <person name="Wu L."/>
            <person name="Ma J."/>
        </authorList>
    </citation>
    <scope>NUCLEOTIDE SEQUENCE [LARGE SCALE GENOMIC DNA]</scope>
    <source>
        <strain evidence="4">CGMCC 1.7064</strain>
    </source>
</reference>
<accession>A0ABQ2M2C8</accession>
<evidence type="ECO:0000313" key="3">
    <source>
        <dbReference type="EMBL" id="GGO46304.1"/>
    </source>
</evidence>
<keyword evidence="1" id="KW-0732">Signal</keyword>
<sequence>MKKPLATLGTFVLAVGLATGMSAAAPPPAAASGPYNEPYCGITWGSTAKSVSTMSSAQVTRVRTGRHDCYDRMVVDLNYKVKGYEAHYGSIQEVGTGTHIPMIGKDLSITVYANAYNSAGRPTYNPSNWDSVANVAGYSTFRQVAYGGSFEGHTVFGIGNRARLPYRVFILDGPGTGSRLVVDVAHRW</sequence>
<protein>
    <recommendedName>
        <fullName evidence="2">AMIN-like domain-containing protein</fullName>
    </recommendedName>
</protein>
<comment type="caution">
    <text evidence="3">The sequence shown here is derived from an EMBL/GenBank/DDBJ whole genome shotgun (WGS) entry which is preliminary data.</text>
</comment>
<organism evidence="3 4">
    <name type="scientific">Citricoccus zhacaiensis</name>
    <dbReference type="NCBI Taxonomy" id="489142"/>
    <lineage>
        <taxon>Bacteria</taxon>
        <taxon>Bacillati</taxon>
        <taxon>Actinomycetota</taxon>
        <taxon>Actinomycetes</taxon>
        <taxon>Micrococcales</taxon>
        <taxon>Micrococcaceae</taxon>
        <taxon>Citricoccus</taxon>
    </lineage>
</organism>